<dbReference type="Pfam" id="PF00085">
    <property type="entry name" value="Thioredoxin"/>
    <property type="match status" value="1"/>
</dbReference>
<dbReference type="Gene3D" id="3.40.30.10">
    <property type="entry name" value="Glutaredoxin"/>
    <property type="match status" value="1"/>
</dbReference>
<dbReference type="PRINTS" id="PR00421">
    <property type="entry name" value="THIOREDOXIN"/>
</dbReference>
<evidence type="ECO:0000259" key="8">
    <source>
        <dbReference type="PROSITE" id="PS51352"/>
    </source>
</evidence>
<reference evidence="9 10" key="1">
    <citation type="journal article" date="2011" name="Front. Microbiol.">
        <title>Genomic signatures of strain selection and enhancement in Bacillus atrophaeus var. globigii, a historical biowarfare simulant.</title>
        <authorList>
            <person name="Gibbons H.S."/>
            <person name="Broomall S.M."/>
            <person name="McNew L.A."/>
            <person name="Daligault H."/>
            <person name="Chapman C."/>
            <person name="Bruce D."/>
            <person name="Karavis M."/>
            <person name="Krepps M."/>
            <person name="McGregor P.A."/>
            <person name="Hong C."/>
            <person name="Park K.H."/>
            <person name="Akmal A."/>
            <person name="Feldman A."/>
            <person name="Lin J.S."/>
            <person name="Chang W.E."/>
            <person name="Higgs B.W."/>
            <person name="Demirev P."/>
            <person name="Lindquist J."/>
            <person name="Liem A."/>
            <person name="Fochler E."/>
            <person name="Read T.D."/>
            <person name="Tapia R."/>
            <person name="Johnson S."/>
            <person name="Bishop-Lilly K.A."/>
            <person name="Detter C."/>
            <person name="Han C."/>
            <person name="Sozhamannan S."/>
            <person name="Rosenzweig C.N."/>
            <person name="Skowronski E.W."/>
        </authorList>
    </citation>
    <scope>NUCLEOTIDE SEQUENCE [LARGE SCALE GENOMIC DNA]</scope>
    <source>
        <strain evidence="9 10">PIT1</strain>
    </source>
</reference>
<dbReference type="GO" id="GO:0005829">
    <property type="term" value="C:cytosol"/>
    <property type="evidence" value="ECO:0007669"/>
    <property type="project" value="TreeGrafter"/>
</dbReference>
<dbReference type="FunFam" id="3.40.30.10:FF:000001">
    <property type="entry name" value="Thioredoxin"/>
    <property type="match status" value="1"/>
</dbReference>
<gene>
    <name evidence="9" type="ORF">CWI83_08340</name>
</gene>
<sequence length="143" mass="15955">MSSSIIAACPHCHKKNRVSLDKPRSQAKCGACGSALFDGQVISPNSDQFRLHRSAEVPLVIDFWASWCGPCQQFAPVFSDVAKQYAEKARFIKISTETEPHLAQHFAIRSIPTIMVIKHGQEVDRLAGALPPQAFQQWLQQRL</sequence>
<dbReference type="Proteomes" id="UP000288279">
    <property type="component" value="Unassembled WGS sequence"/>
</dbReference>
<dbReference type="GO" id="GO:0046872">
    <property type="term" value="F:metal ion binding"/>
    <property type="evidence" value="ECO:0007669"/>
    <property type="project" value="UniProtKB-KW"/>
</dbReference>
<evidence type="ECO:0000256" key="1">
    <source>
        <dbReference type="ARBA" id="ARBA00008987"/>
    </source>
</evidence>
<dbReference type="PANTHER" id="PTHR45663">
    <property type="entry name" value="GEO12009P1"/>
    <property type="match status" value="1"/>
</dbReference>
<dbReference type="InterPro" id="IPR049299">
    <property type="entry name" value="Thio2_N"/>
</dbReference>
<dbReference type="EMBL" id="PIQG01000004">
    <property type="protein sequence ID" value="RUO76362.1"/>
    <property type="molecule type" value="Genomic_DNA"/>
</dbReference>
<evidence type="ECO:0000256" key="2">
    <source>
        <dbReference type="ARBA" id="ARBA00022448"/>
    </source>
</evidence>
<dbReference type="PROSITE" id="PS51352">
    <property type="entry name" value="THIOREDOXIN_2"/>
    <property type="match status" value="1"/>
</dbReference>
<dbReference type="PROSITE" id="PS00194">
    <property type="entry name" value="THIOREDOXIN_1"/>
    <property type="match status" value="1"/>
</dbReference>
<keyword evidence="10" id="KW-1185">Reference proteome</keyword>
<dbReference type="InterPro" id="IPR036249">
    <property type="entry name" value="Thioredoxin-like_sf"/>
</dbReference>
<comment type="similarity">
    <text evidence="1">Belongs to the thioredoxin family.</text>
</comment>
<proteinExistence type="inferred from homology"/>
<evidence type="ECO:0000313" key="10">
    <source>
        <dbReference type="Proteomes" id="UP000288279"/>
    </source>
</evidence>
<dbReference type="AlphaFoldDB" id="A0A432ZGB0"/>
<dbReference type="GO" id="GO:0015035">
    <property type="term" value="F:protein-disulfide reductase activity"/>
    <property type="evidence" value="ECO:0007669"/>
    <property type="project" value="UniProtKB-UniRule"/>
</dbReference>
<evidence type="ECO:0000256" key="5">
    <source>
        <dbReference type="ARBA" id="ARBA00023157"/>
    </source>
</evidence>
<evidence type="ECO:0000256" key="4">
    <source>
        <dbReference type="ARBA" id="ARBA00022982"/>
    </source>
</evidence>
<dbReference type="PANTHER" id="PTHR45663:SF40">
    <property type="entry name" value="THIOREDOXIN 2"/>
    <property type="match status" value="1"/>
</dbReference>
<dbReference type="SUPFAM" id="SSF52833">
    <property type="entry name" value="Thioredoxin-like"/>
    <property type="match status" value="1"/>
</dbReference>
<dbReference type="RefSeq" id="WP_126828016.1">
    <property type="nucleotide sequence ID" value="NZ_PIQG01000004.1"/>
</dbReference>
<dbReference type="InterPro" id="IPR013766">
    <property type="entry name" value="Thioredoxin_domain"/>
</dbReference>
<keyword evidence="3" id="KW-0479">Metal-binding</keyword>
<dbReference type="CDD" id="cd02947">
    <property type="entry name" value="TRX_family"/>
    <property type="match status" value="1"/>
</dbReference>
<evidence type="ECO:0000256" key="3">
    <source>
        <dbReference type="ARBA" id="ARBA00022723"/>
    </source>
</evidence>
<evidence type="ECO:0000256" key="6">
    <source>
        <dbReference type="ARBA" id="ARBA00023284"/>
    </source>
</evidence>
<protein>
    <recommendedName>
        <fullName evidence="7">Thioredoxin</fullName>
    </recommendedName>
</protein>
<organism evidence="9 10">
    <name type="scientific">Pseudidiomarina taiwanensis</name>
    <dbReference type="NCBI Taxonomy" id="337250"/>
    <lineage>
        <taxon>Bacteria</taxon>
        <taxon>Pseudomonadati</taxon>
        <taxon>Pseudomonadota</taxon>
        <taxon>Gammaproteobacteria</taxon>
        <taxon>Alteromonadales</taxon>
        <taxon>Idiomarinaceae</taxon>
        <taxon>Pseudidiomarina</taxon>
    </lineage>
</organism>
<keyword evidence="4" id="KW-0249">Electron transport</keyword>
<dbReference type="InterPro" id="IPR005746">
    <property type="entry name" value="Thioredoxin"/>
</dbReference>
<dbReference type="InterPro" id="IPR017937">
    <property type="entry name" value="Thioredoxin_CS"/>
</dbReference>
<dbReference type="Gene3D" id="2.30.30.380">
    <property type="entry name" value="Zn-finger domain of Sec23/24"/>
    <property type="match status" value="1"/>
</dbReference>
<dbReference type="NCBIfam" id="TIGR01068">
    <property type="entry name" value="thioredoxin"/>
    <property type="match status" value="1"/>
</dbReference>
<accession>A0A432ZGB0</accession>
<keyword evidence="5" id="KW-1015">Disulfide bond</keyword>
<name>A0A432ZGB0_9GAMM</name>
<feature type="domain" description="Thioredoxin" evidence="8">
    <location>
        <begin position="21"/>
        <end position="143"/>
    </location>
</feature>
<dbReference type="NCBIfam" id="NF008229">
    <property type="entry name" value="PRK10996.1"/>
    <property type="match status" value="1"/>
</dbReference>
<keyword evidence="2" id="KW-0813">Transport</keyword>
<evidence type="ECO:0000313" key="9">
    <source>
        <dbReference type="EMBL" id="RUO76362.1"/>
    </source>
</evidence>
<dbReference type="Pfam" id="PF21352">
    <property type="entry name" value="Zn_ribbon_Thio2"/>
    <property type="match status" value="1"/>
</dbReference>
<keyword evidence="6" id="KW-0676">Redox-active center</keyword>
<evidence type="ECO:0000256" key="7">
    <source>
        <dbReference type="NCBIfam" id="TIGR01068"/>
    </source>
</evidence>
<comment type="caution">
    <text evidence="9">The sequence shown here is derived from an EMBL/GenBank/DDBJ whole genome shotgun (WGS) entry which is preliminary data.</text>
</comment>
<dbReference type="OrthoDB" id="9790390at2"/>